<reference evidence="2" key="1">
    <citation type="journal article" date="2023" name="Mol. Phylogenet. Evol.">
        <title>Genome-scale phylogeny and comparative genomics of the fungal order Sordariales.</title>
        <authorList>
            <person name="Hensen N."/>
            <person name="Bonometti L."/>
            <person name="Westerberg I."/>
            <person name="Brannstrom I.O."/>
            <person name="Guillou S."/>
            <person name="Cros-Aarteil S."/>
            <person name="Calhoun S."/>
            <person name="Haridas S."/>
            <person name="Kuo A."/>
            <person name="Mondo S."/>
            <person name="Pangilinan J."/>
            <person name="Riley R."/>
            <person name="LaButti K."/>
            <person name="Andreopoulos B."/>
            <person name="Lipzen A."/>
            <person name="Chen C."/>
            <person name="Yan M."/>
            <person name="Daum C."/>
            <person name="Ng V."/>
            <person name="Clum A."/>
            <person name="Steindorff A."/>
            <person name="Ohm R.A."/>
            <person name="Martin F."/>
            <person name="Silar P."/>
            <person name="Natvig D.O."/>
            <person name="Lalanne C."/>
            <person name="Gautier V."/>
            <person name="Ament-Velasquez S.L."/>
            <person name="Kruys A."/>
            <person name="Hutchinson M.I."/>
            <person name="Powell A.J."/>
            <person name="Barry K."/>
            <person name="Miller A.N."/>
            <person name="Grigoriev I.V."/>
            <person name="Debuchy R."/>
            <person name="Gladieux P."/>
            <person name="Hiltunen Thoren M."/>
            <person name="Johannesson H."/>
        </authorList>
    </citation>
    <scope>NUCLEOTIDE SEQUENCE</scope>
    <source>
        <strain evidence="2">CBS 990.96</strain>
    </source>
</reference>
<evidence type="ECO:0000313" key="2">
    <source>
        <dbReference type="EMBL" id="KAK4222633.1"/>
    </source>
</evidence>
<dbReference type="SUPFAM" id="SSF52540">
    <property type="entry name" value="P-loop containing nucleoside triphosphate hydrolases"/>
    <property type="match status" value="1"/>
</dbReference>
<name>A0AAN6YNR0_9PEZI</name>
<proteinExistence type="predicted"/>
<organism evidence="2 3">
    <name type="scientific">Podospora fimiseda</name>
    <dbReference type="NCBI Taxonomy" id="252190"/>
    <lineage>
        <taxon>Eukaryota</taxon>
        <taxon>Fungi</taxon>
        <taxon>Dikarya</taxon>
        <taxon>Ascomycota</taxon>
        <taxon>Pezizomycotina</taxon>
        <taxon>Sordariomycetes</taxon>
        <taxon>Sordariomycetidae</taxon>
        <taxon>Sordariales</taxon>
        <taxon>Podosporaceae</taxon>
        <taxon>Podospora</taxon>
    </lineage>
</organism>
<dbReference type="AlphaFoldDB" id="A0AAN6YNR0"/>
<dbReference type="Proteomes" id="UP001301958">
    <property type="component" value="Unassembled WGS sequence"/>
</dbReference>
<dbReference type="Gene3D" id="3.40.50.300">
    <property type="entry name" value="P-loop containing nucleotide triphosphate hydrolases"/>
    <property type="match status" value="1"/>
</dbReference>
<evidence type="ECO:0008006" key="4">
    <source>
        <dbReference type="Google" id="ProtNLM"/>
    </source>
</evidence>
<protein>
    <recommendedName>
        <fullName evidence="4">AIG1-type G domain-containing protein</fullName>
    </recommendedName>
</protein>
<reference evidence="2" key="2">
    <citation type="submission" date="2023-05" db="EMBL/GenBank/DDBJ databases">
        <authorList>
            <consortium name="Lawrence Berkeley National Laboratory"/>
            <person name="Steindorff A."/>
            <person name="Hensen N."/>
            <person name="Bonometti L."/>
            <person name="Westerberg I."/>
            <person name="Brannstrom I.O."/>
            <person name="Guillou S."/>
            <person name="Cros-Aarteil S."/>
            <person name="Calhoun S."/>
            <person name="Haridas S."/>
            <person name="Kuo A."/>
            <person name="Mondo S."/>
            <person name="Pangilinan J."/>
            <person name="Riley R."/>
            <person name="Labutti K."/>
            <person name="Andreopoulos B."/>
            <person name="Lipzen A."/>
            <person name="Chen C."/>
            <person name="Yanf M."/>
            <person name="Daum C."/>
            <person name="Ng V."/>
            <person name="Clum A."/>
            <person name="Ohm R."/>
            <person name="Martin F."/>
            <person name="Silar P."/>
            <person name="Natvig D."/>
            <person name="Lalanne C."/>
            <person name="Gautier V."/>
            <person name="Ament-Velasquez S.L."/>
            <person name="Kruys A."/>
            <person name="Hutchinson M.I."/>
            <person name="Powell A.J."/>
            <person name="Barry K."/>
            <person name="Miller A.N."/>
            <person name="Grigoriev I.V."/>
            <person name="Debuchy R."/>
            <person name="Gladieux P."/>
            <person name="Thoren M.H."/>
            <person name="Johannesson H."/>
        </authorList>
    </citation>
    <scope>NUCLEOTIDE SEQUENCE</scope>
    <source>
        <strain evidence="2">CBS 990.96</strain>
    </source>
</reference>
<accession>A0AAN6YNR0</accession>
<evidence type="ECO:0000256" key="1">
    <source>
        <dbReference type="SAM" id="Coils"/>
    </source>
</evidence>
<dbReference type="EMBL" id="MU865461">
    <property type="protein sequence ID" value="KAK4222633.1"/>
    <property type="molecule type" value="Genomic_DNA"/>
</dbReference>
<keyword evidence="1" id="KW-0175">Coiled coil</keyword>
<comment type="caution">
    <text evidence="2">The sequence shown here is derived from an EMBL/GenBank/DDBJ whole genome shotgun (WGS) entry which is preliminary data.</text>
</comment>
<sequence>MLSHYRLCSYESIADSRRETVTQDAVSVSCTIDRRPVTLIDTPGFNDKDRTEVQILRLISKHLMEKYQEGTKLNGIIFLQPIVSTSRVTGSEATITRLFKALLGRDSFDRVVIAGTHWYNIQNGPPTEAERQTALKRIAERTACEELWGDMVAKGAQAVPYLNTQEDARRIVSVVSGFRAKDILIQKELMAGKSLEETAAGKELNKQKNEELALLRDELRALKSDRDATEMELDQLRRKIEEKDDEIFDLKRGC</sequence>
<evidence type="ECO:0000313" key="3">
    <source>
        <dbReference type="Proteomes" id="UP001301958"/>
    </source>
</evidence>
<gene>
    <name evidence="2" type="ORF">QBC38DRAFT_489368</name>
</gene>
<keyword evidence="3" id="KW-1185">Reference proteome</keyword>
<dbReference type="InterPro" id="IPR027417">
    <property type="entry name" value="P-loop_NTPase"/>
</dbReference>
<feature type="coiled-coil region" evidence="1">
    <location>
        <begin position="205"/>
        <end position="253"/>
    </location>
</feature>